<feature type="transmembrane region" description="Helical" evidence="2">
    <location>
        <begin position="72"/>
        <end position="96"/>
    </location>
</feature>
<keyword evidence="2" id="KW-1133">Transmembrane helix</keyword>
<dbReference type="Proteomes" id="UP000530234">
    <property type="component" value="Unassembled WGS sequence"/>
</dbReference>
<dbReference type="EMBL" id="VKHS01000310">
    <property type="protein sequence ID" value="MBB0230584.1"/>
    <property type="molecule type" value="Genomic_DNA"/>
</dbReference>
<feature type="transmembrane region" description="Helical" evidence="2">
    <location>
        <begin position="29"/>
        <end position="52"/>
    </location>
</feature>
<evidence type="ECO:0000313" key="4">
    <source>
        <dbReference type="Proteomes" id="UP000530234"/>
    </source>
</evidence>
<sequence length="192" mass="19888">MARSTSTGSGPRPVHVRVGRSAGDWLKAIAAFLALAVMVVGVPLSLAWFIGWPLPTTAPSWDLLTQEIGTEVFLNVLGVLVWIAWAQFTACVIVEMRAAFSGMGLPRRVPGAGPSQLLARQLVGALLLLGSAAAGLAPGLGAIGTDTERHHPGGSVVVEAQQTPGQERAERAPGITDADRAMAIPQQEAGEG</sequence>
<keyword evidence="2" id="KW-0472">Membrane</keyword>
<protein>
    <submittedName>
        <fullName evidence="3">Uncharacterized protein</fullName>
    </submittedName>
</protein>
<keyword evidence="4" id="KW-1185">Reference proteome</keyword>
<feature type="transmembrane region" description="Helical" evidence="2">
    <location>
        <begin position="117"/>
        <end position="137"/>
    </location>
</feature>
<name>A0A7W3T438_9ACTN</name>
<reference evidence="4" key="1">
    <citation type="submission" date="2019-10" db="EMBL/GenBank/DDBJ databases">
        <title>Streptomyces sp. nov., a novel actinobacterium isolated from alkaline environment.</title>
        <authorList>
            <person name="Golinska P."/>
        </authorList>
    </citation>
    <scope>NUCLEOTIDE SEQUENCE [LARGE SCALE GENOMIC DNA]</scope>
    <source>
        <strain evidence="4">DSM 42108</strain>
    </source>
</reference>
<dbReference type="AlphaFoldDB" id="A0A7W3T438"/>
<gene>
    <name evidence="3" type="ORF">FOE67_13930</name>
</gene>
<comment type="caution">
    <text evidence="3">The sequence shown here is derived from an EMBL/GenBank/DDBJ whole genome shotgun (WGS) entry which is preliminary data.</text>
</comment>
<evidence type="ECO:0000256" key="1">
    <source>
        <dbReference type="SAM" id="MobiDB-lite"/>
    </source>
</evidence>
<evidence type="ECO:0000256" key="2">
    <source>
        <dbReference type="SAM" id="Phobius"/>
    </source>
</evidence>
<accession>A0A7W3T438</accession>
<proteinExistence type="predicted"/>
<organism evidence="3 4">
    <name type="scientific">Streptomyces calidiresistens</name>
    <dbReference type="NCBI Taxonomy" id="1485586"/>
    <lineage>
        <taxon>Bacteria</taxon>
        <taxon>Bacillati</taxon>
        <taxon>Actinomycetota</taxon>
        <taxon>Actinomycetes</taxon>
        <taxon>Kitasatosporales</taxon>
        <taxon>Streptomycetaceae</taxon>
        <taxon>Streptomyces</taxon>
    </lineage>
</organism>
<feature type="region of interest" description="Disordered" evidence="1">
    <location>
        <begin position="160"/>
        <end position="192"/>
    </location>
</feature>
<feature type="non-terminal residue" evidence="3">
    <location>
        <position position="192"/>
    </location>
</feature>
<keyword evidence="2" id="KW-0812">Transmembrane</keyword>
<evidence type="ECO:0000313" key="3">
    <source>
        <dbReference type="EMBL" id="MBB0230584.1"/>
    </source>
</evidence>